<dbReference type="OrthoDB" id="427480at2759"/>
<feature type="region of interest" description="Disordered" evidence="1">
    <location>
        <begin position="25"/>
        <end position="46"/>
    </location>
</feature>
<proteinExistence type="predicted"/>
<name>A0A5C3FYR1_PSEA2</name>
<evidence type="ECO:0000256" key="1">
    <source>
        <dbReference type="SAM" id="MobiDB-lite"/>
    </source>
</evidence>
<gene>
    <name evidence="2" type="ORF">PSANT_07093</name>
</gene>
<organism evidence="2 3">
    <name type="scientific">Pseudozyma antarctica</name>
    <name type="common">Yeast</name>
    <name type="synonym">Candida antarctica</name>
    <dbReference type="NCBI Taxonomy" id="84753"/>
    <lineage>
        <taxon>Eukaryota</taxon>
        <taxon>Fungi</taxon>
        <taxon>Dikarya</taxon>
        <taxon>Basidiomycota</taxon>
        <taxon>Ustilaginomycotina</taxon>
        <taxon>Ustilaginomycetes</taxon>
        <taxon>Ustilaginales</taxon>
        <taxon>Ustilaginaceae</taxon>
        <taxon>Moesziomyces</taxon>
    </lineage>
</organism>
<sequence length="158" mass="17724">MQSSLPTSMTTSTRSWRAPLLAEPASKVATRRTHSASTTTRSLDASLHTTHGPTRPFLIAARLCALAVYRDDLKQLKERRASGRASLLTSLSLWKDYFRAWWSFVYFYRGLALVEMASDIRARWKKIVQFGANRVGKEGSAEKAKSAARACMIKQRAT</sequence>
<dbReference type="Proteomes" id="UP000325008">
    <property type="component" value="Unassembled WGS sequence"/>
</dbReference>
<keyword evidence="3" id="KW-1185">Reference proteome</keyword>
<dbReference type="AlphaFoldDB" id="A0A5C3FYR1"/>
<comment type="caution">
    <text evidence="2">The sequence shown here is derived from an EMBL/GenBank/DDBJ whole genome shotgun (WGS) entry which is preliminary data.</text>
</comment>
<accession>A0A5C3FYR1</accession>
<reference evidence="2" key="1">
    <citation type="submission" date="2018-03" db="EMBL/GenBank/DDBJ databases">
        <authorList>
            <person name="Guldener U."/>
        </authorList>
    </citation>
    <scope>NUCLEOTIDE SEQUENCE [LARGE SCALE GENOMIC DNA]</scope>
    <source>
        <strain evidence="2">ATCC34888</strain>
    </source>
</reference>
<evidence type="ECO:0000313" key="2">
    <source>
        <dbReference type="EMBL" id="SPO49400.1"/>
    </source>
</evidence>
<evidence type="ECO:0000313" key="3">
    <source>
        <dbReference type="Proteomes" id="UP000325008"/>
    </source>
</evidence>
<protein>
    <submittedName>
        <fullName evidence="2">Uncharacterized protein</fullName>
    </submittedName>
</protein>
<dbReference type="EMBL" id="OOIQ01000038">
    <property type="protein sequence ID" value="SPO49400.1"/>
    <property type="molecule type" value="Genomic_DNA"/>
</dbReference>